<organism evidence="2">
    <name type="scientific">marine metagenome</name>
    <dbReference type="NCBI Taxonomy" id="408172"/>
    <lineage>
        <taxon>unclassified sequences</taxon>
        <taxon>metagenomes</taxon>
        <taxon>ecological metagenomes</taxon>
    </lineage>
</organism>
<dbReference type="Pfam" id="PF07969">
    <property type="entry name" value="Amidohydro_3"/>
    <property type="match status" value="1"/>
</dbReference>
<feature type="non-terminal residue" evidence="2">
    <location>
        <position position="145"/>
    </location>
</feature>
<protein>
    <recommendedName>
        <fullName evidence="1">Amidohydrolase 3 domain-containing protein</fullName>
    </recommendedName>
</protein>
<dbReference type="InterPro" id="IPR011059">
    <property type="entry name" value="Metal-dep_hydrolase_composite"/>
</dbReference>
<evidence type="ECO:0000259" key="1">
    <source>
        <dbReference type="Pfam" id="PF07969"/>
    </source>
</evidence>
<dbReference type="Gene3D" id="2.30.40.10">
    <property type="entry name" value="Urease, subunit C, domain 1"/>
    <property type="match status" value="1"/>
</dbReference>
<sequence length="145" mass="15740">MSTILIQNSNLLDIEKAEIIEGVNVLIEENKISELSDKEIKSSTATKIDARGKTLMPGLIDAHVHITATSVDLGRISNYPHSLTALRAGKLAEAMLMRGFTTIRDCTGADWGFHQAIEEDILKGPRLFFVGKALGSTGGHGDRRP</sequence>
<dbReference type="InterPro" id="IPR051781">
    <property type="entry name" value="Metallo-dep_Hydrolase"/>
</dbReference>
<accession>A0A382RK13</accession>
<dbReference type="PANTHER" id="PTHR43135:SF3">
    <property type="entry name" value="ALPHA-D-RIBOSE 1-METHYLPHOSPHONATE 5-TRIPHOSPHATE DIPHOSPHATASE"/>
    <property type="match status" value="1"/>
</dbReference>
<feature type="domain" description="Amidohydrolase 3" evidence="1">
    <location>
        <begin position="48"/>
        <end position="84"/>
    </location>
</feature>
<dbReference type="AlphaFoldDB" id="A0A382RK13"/>
<evidence type="ECO:0000313" key="2">
    <source>
        <dbReference type="EMBL" id="SVC97592.1"/>
    </source>
</evidence>
<proteinExistence type="predicted"/>
<dbReference type="EMBL" id="UINC01122029">
    <property type="protein sequence ID" value="SVC97592.1"/>
    <property type="molecule type" value="Genomic_DNA"/>
</dbReference>
<dbReference type="GO" id="GO:0016810">
    <property type="term" value="F:hydrolase activity, acting on carbon-nitrogen (but not peptide) bonds"/>
    <property type="evidence" value="ECO:0007669"/>
    <property type="project" value="InterPro"/>
</dbReference>
<dbReference type="SUPFAM" id="SSF51338">
    <property type="entry name" value="Composite domain of metallo-dependent hydrolases"/>
    <property type="match status" value="1"/>
</dbReference>
<name>A0A382RK13_9ZZZZ</name>
<dbReference type="Gene3D" id="3.20.20.140">
    <property type="entry name" value="Metal-dependent hydrolases"/>
    <property type="match status" value="1"/>
</dbReference>
<gene>
    <name evidence="2" type="ORF">METZ01_LOCUS350446</name>
</gene>
<dbReference type="PANTHER" id="PTHR43135">
    <property type="entry name" value="ALPHA-D-RIBOSE 1-METHYLPHOSPHONATE 5-TRIPHOSPHATE DIPHOSPHATASE"/>
    <property type="match status" value="1"/>
</dbReference>
<dbReference type="InterPro" id="IPR013108">
    <property type="entry name" value="Amidohydro_3"/>
</dbReference>
<reference evidence="2" key="1">
    <citation type="submission" date="2018-05" db="EMBL/GenBank/DDBJ databases">
        <authorList>
            <person name="Lanie J.A."/>
            <person name="Ng W.-L."/>
            <person name="Kazmierczak K.M."/>
            <person name="Andrzejewski T.M."/>
            <person name="Davidsen T.M."/>
            <person name="Wayne K.J."/>
            <person name="Tettelin H."/>
            <person name="Glass J.I."/>
            <person name="Rusch D."/>
            <person name="Podicherti R."/>
            <person name="Tsui H.-C.T."/>
            <person name="Winkler M.E."/>
        </authorList>
    </citation>
    <scope>NUCLEOTIDE SEQUENCE</scope>
</reference>